<gene>
    <name evidence="1" type="ORF">TNCT_539171</name>
</gene>
<organism evidence="1 2">
    <name type="scientific">Trichonephila clavata</name>
    <name type="common">Joro spider</name>
    <name type="synonym">Nephila clavata</name>
    <dbReference type="NCBI Taxonomy" id="2740835"/>
    <lineage>
        <taxon>Eukaryota</taxon>
        <taxon>Metazoa</taxon>
        <taxon>Ecdysozoa</taxon>
        <taxon>Arthropoda</taxon>
        <taxon>Chelicerata</taxon>
        <taxon>Arachnida</taxon>
        <taxon>Araneae</taxon>
        <taxon>Araneomorphae</taxon>
        <taxon>Entelegynae</taxon>
        <taxon>Araneoidea</taxon>
        <taxon>Nephilidae</taxon>
        <taxon>Trichonephila</taxon>
    </lineage>
</organism>
<name>A0A8X6KR70_TRICU</name>
<reference evidence="1" key="1">
    <citation type="submission" date="2020-07" db="EMBL/GenBank/DDBJ databases">
        <title>Multicomponent nature underlies the extraordinary mechanical properties of spider dragline silk.</title>
        <authorList>
            <person name="Kono N."/>
            <person name="Nakamura H."/>
            <person name="Mori M."/>
            <person name="Yoshida Y."/>
            <person name="Ohtoshi R."/>
            <person name="Malay A.D."/>
            <person name="Moran D.A.P."/>
            <person name="Tomita M."/>
            <person name="Numata K."/>
            <person name="Arakawa K."/>
        </authorList>
    </citation>
    <scope>NUCLEOTIDE SEQUENCE</scope>
</reference>
<dbReference type="AlphaFoldDB" id="A0A8X6KR70"/>
<evidence type="ECO:0000313" key="1">
    <source>
        <dbReference type="EMBL" id="GFQ81046.1"/>
    </source>
</evidence>
<dbReference type="EMBL" id="BMAO01012386">
    <property type="protein sequence ID" value="GFQ81046.1"/>
    <property type="molecule type" value="Genomic_DNA"/>
</dbReference>
<proteinExistence type="predicted"/>
<dbReference type="Proteomes" id="UP000887116">
    <property type="component" value="Unassembled WGS sequence"/>
</dbReference>
<dbReference type="OrthoDB" id="6454513at2759"/>
<keyword evidence="2" id="KW-1185">Reference proteome</keyword>
<evidence type="ECO:0000313" key="2">
    <source>
        <dbReference type="Proteomes" id="UP000887116"/>
    </source>
</evidence>
<comment type="caution">
    <text evidence="1">The sequence shown here is derived from an EMBL/GenBank/DDBJ whole genome shotgun (WGS) entry which is preliminary data.</text>
</comment>
<accession>A0A8X6KR70</accession>
<protein>
    <submittedName>
        <fullName evidence="1">Uncharacterized protein</fullName>
    </submittedName>
</protein>
<sequence>MKKGPYYPDEQDKSSFRAVFKPAGFLPVNMNLDLTSRDMYAPFSLDLMWKADTSFTLTFSVKNGAGVHELDIKEIIAFDGKCSSRQT</sequence>